<name>A0A8S5R7Y7_9VIRU</name>
<keyword evidence="1" id="KW-0812">Transmembrane</keyword>
<protein>
    <submittedName>
        <fullName evidence="2">Uncharacterized protein</fullName>
    </submittedName>
</protein>
<feature type="transmembrane region" description="Helical" evidence="1">
    <location>
        <begin position="45"/>
        <end position="65"/>
    </location>
</feature>
<evidence type="ECO:0000313" key="2">
    <source>
        <dbReference type="EMBL" id="DAE27100.1"/>
    </source>
</evidence>
<evidence type="ECO:0000256" key="1">
    <source>
        <dbReference type="SAM" id="Phobius"/>
    </source>
</evidence>
<dbReference type="EMBL" id="BK015827">
    <property type="protein sequence ID" value="DAE27100.1"/>
    <property type="molecule type" value="Genomic_DNA"/>
</dbReference>
<keyword evidence="1" id="KW-1133">Transmembrane helix</keyword>
<reference evidence="2" key="1">
    <citation type="journal article" date="2021" name="Proc. Natl. Acad. Sci. U.S.A.">
        <title>A Catalog of Tens of Thousands of Viruses from Human Metagenomes Reveals Hidden Associations with Chronic Diseases.</title>
        <authorList>
            <person name="Tisza M.J."/>
            <person name="Buck C.B."/>
        </authorList>
    </citation>
    <scope>NUCLEOTIDE SEQUENCE</scope>
    <source>
        <strain evidence="2">Ctah610</strain>
    </source>
</reference>
<accession>A0A8S5R7Y7</accession>
<organism evidence="2">
    <name type="scientific">virus sp. ctah610</name>
    <dbReference type="NCBI Taxonomy" id="2826807"/>
    <lineage>
        <taxon>Viruses</taxon>
    </lineage>
</organism>
<keyword evidence="1" id="KW-0472">Membrane</keyword>
<proteinExistence type="predicted"/>
<sequence>MHRRKLRKYRILKDICAVVGGVAILVMAGSADSYSQNIISTAEFLLSFGIALDMMIVAYMLHGCVKDREKHYLQIRELRRRHRRQDIEKSVQEIR</sequence>